<dbReference type="RefSeq" id="WP_047873039.1">
    <property type="nucleotide sequence ID" value="NZ_BMYC01000014.1"/>
</dbReference>
<name>A0A0J1GS94_9GAMM</name>
<dbReference type="EMBL" id="LDOV01000009">
    <property type="protein sequence ID" value="KLV02289.1"/>
    <property type="molecule type" value="Genomic_DNA"/>
</dbReference>
<comment type="caution">
    <text evidence="1">The sequence shown here is derived from an EMBL/GenBank/DDBJ whole genome shotgun (WGS) entry which is preliminary data.</text>
</comment>
<gene>
    <name evidence="1" type="ORF">ABT58_03825</name>
</gene>
<organism evidence="1 2">
    <name type="scientific">Photobacterium aphoticum</name>
    <dbReference type="NCBI Taxonomy" id="754436"/>
    <lineage>
        <taxon>Bacteria</taxon>
        <taxon>Pseudomonadati</taxon>
        <taxon>Pseudomonadota</taxon>
        <taxon>Gammaproteobacteria</taxon>
        <taxon>Vibrionales</taxon>
        <taxon>Vibrionaceae</taxon>
        <taxon>Photobacterium</taxon>
    </lineage>
</organism>
<evidence type="ECO:0000313" key="1">
    <source>
        <dbReference type="EMBL" id="KLV02289.1"/>
    </source>
</evidence>
<protein>
    <submittedName>
        <fullName evidence="1">Uncharacterized protein</fullName>
    </submittedName>
</protein>
<evidence type="ECO:0000313" key="2">
    <source>
        <dbReference type="Proteomes" id="UP000036426"/>
    </source>
</evidence>
<dbReference type="OrthoDB" id="4552784at2"/>
<sequence>MNLHEQCYYVKLDGKTVATVSHVRSETPWMSGKVAFVDSALFDKLIAVTAMAGFDLDVDALDVDETEEERLWAVKIHELALTWDDLKLPYNGRWTMSDNDHGEYPIYSPLFHASGWIGVNDRRSLYSTYR</sequence>
<dbReference type="PATRIC" id="fig|754436.4.peg.812"/>
<dbReference type="AlphaFoldDB" id="A0A0J1GS94"/>
<reference evidence="1 2" key="1">
    <citation type="submission" date="2015-05" db="EMBL/GenBank/DDBJ databases">
        <title>Photobacterium galathea sp. nov.</title>
        <authorList>
            <person name="Machado H."/>
            <person name="Gram L."/>
        </authorList>
    </citation>
    <scope>NUCLEOTIDE SEQUENCE [LARGE SCALE GENOMIC DNA]</scope>
    <source>
        <strain evidence="1 2">DSM 25995</strain>
    </source>
</reference>
<proteinExistence type="predicted"/>
<accession>A0A0J1GS94</accession>
<dbReference type="Proteomes" id="UP000036426">
    <property type="component" value="Unassembled WGS sequence"/>
</dbReference>
<keyword evidence="2" id="KW-1185">Reference proteome</keyword>